<dbReference type="InterPro" id="IPR033738">
    <property type="entry name" value="AsnB_N"/>
</dbReference>
<evidence type="ECO:0000256" key="6">
    <source>
        <dbReference type="ARBA" id="ARBA00022962"/>
    </source>
</evidence>
<feature type="domain" description="Glutamine amidotransferase type-2" evidence="10">
    <location>
        <begin position="2"/>
        <end position="214"/>
    </location>
</feature>
<feature type="binding site" evidence="9">
    <location>
        <position position="101"/>
    </location>
    <ligand>
        <name>L-glutamine</name>
        <dbReference type="ChEBI" id="CHEBI:58359"/>
    </ligand>
</feature>
<dbReference type="EC" id="6.3.5.4" evidence="3"/>
<evidence type="ECO:0000256" key="2">
    <source>
        <dbReference type="ARBA" id="ARBA00005752"/>
    </source>
</evidence>
<comment type="pathway">
    <text evidence="1">Amino-acid biosynthesis; L-asparagine biosynthesis; L-asparagine from L-aspartate (L-Gln route): step 1/1.</text>
</comment>
<dbReference type="GO" id="GO:0004066">
    <property type="term" value="F:asparagine synthase (glutamine-hydrolyzing) activity"/>
    <property type="evidence" value="ECO:0007669"/>
    <property type="project" value="UniProtKB-EC"/>
</dbReference>
<evidence type="ECO:0000256" key="1">
    <source>
        <dbReference type="ARBA" id="ARBA00005187"/>
    </source>
</evidence>
<evidence type="ECO:0000256" key="9">
    <source>
        <dbReference type="PIRSR" id="PIRSR001589-2"/>
    </source>
</evidence>
<evidence type="ECO:0000256" key="4">
    <source>
        <dbReference type="ARBA" id="ARBA00022741"/>
    </source>
</evidence>
<dbReference type="SUPFAM" id="SSF56235">
    <property type="entry name" value="N-terminal nucleophile aminohydrolases (Ntn hydrolases)"/>
    <property type="match status" value="1"/>
</dbReference>
<dbReference type="GO" id="GO:0005829">
    <property type="term" value="C:cytosol"/>
    <property type="evidence" value="ECO:0007669"/>
    <property type="project" value="TreeGrafter"/>
</dbReference>
<dbReference type="Pfam" id="PF00733">
    <property type="entry name" value="Asn_synthase"/>
    <property type="match status" value="1"/>
</dbReference>
<evidence type="ECO:0000259" key="10">
    <source>
        <dbReference type="PROSITE" id="PS51278"/>
    </source>
</evidence>
<evidence type="ECO:0000256" key="5">
    <source>
        <dbReference type="ARBA" id="ARBA00022840"/>
    </source>
</evidence>
<proteinExistence type="inferred from homology"/>
<dbReference type="GO" id="GO:0006529">
    <property type="term" value="P:asparagine biosynthetic process"/>
    <property type="evidence" value="ECO:0007669"/>
    <property type="project" value="UniProtKB-KW"/>
</dbReference>
<comment type="catalytic activity">
    <reaction evidence="7">
        <text>L-aspartate + L-glutamine + ATP + H2O = L-asparagine + L-glutamate + AMP + diphosphate + H(+)</text>
        <dbReference type="Rhea" id="RHEA:12228"/>
        <dbReference type="ChEBI" id="CHEBI:15377"/>
        <dbReference type="ChEBI" id="CHEBI:15378"/>
        <dbReference type="ChEBI" id="CHEBI:29985"/>
        <dbReference type="ChEBI" id="CHEBI:29991"/>
        <dbReference type="ChEBI" id="CHEBI:30616"/>
        <dbReference type="ChEBI" id="CHEBI:33019"/>
        <dbReference type="ChEBI" id="CHEBI:58048"/>
        <dbReference type="ChEBI" id="CHEBI:58359"/>
        <dbReference type="ChEBI" id="CHEBI:456215"/>
        <dbReference type="EC" id="6.3.5.4"/>
    </reaction>
</comment>
<dbReference type="InterPro" id="IPR051786">
    <property type="entry name" value="ASN_synthetase/amidase"/>
</dbReference>
<dbReference type="PIRSF" id="PIRSF001589">
    <property type="entry name" value="Asn_synthetase_glu-h"/>
    <property type="match status" value="1"/>
</dbReference>
<evidence type="ECO:0000313" key="11">
    <source>
        <dbReference type="EMBL" id="KYG76247.1"/>
    </source>
</evidence>
<dbReference type="GO" id="GO:0005524">
    <property type="term" value="F:ATP binding"/>
    <property type="evidence" value="ECO:0007669"/>
    <property type="project" value="UniProtKB-KW"/>
</dbReference>
<keyword evidence="4 9" id="KW-0547">Nucleotide-binding</keyword>
<feature type="active site" description="For GATase activity" evidence="8">
    <location>
        <position position="2"/>
    </location>
</feature>
<dbReference type="CDD" id="cd00712">
    <property type="entry name" value="AsnB"/>
    <property type="match status" value="1"/>
</dbReference>
<dbReference type="InterPro" id="IPR006426">
    <property type="entry name" value="Asn_synth_AEB"/>
</dbReference>
<dbReference type="Proteomes" id="UP000075583">
    <property type="component" value="Unassembled WGS sequence"/>
</dbReference>
<keyword evidence="8" id="KW-0028">Amino-acid biosynthesis</keyword>
<keyword evidence="6 8" id="KW-0315">Glutamine amidotransferase</keyword>
<reference evidence="11" key="1">
    <citation type="submission" date="2016-01" db="EMBL/GenBank/DDBJ databases">
        <title>Genome sequencing of Roseivirga ehrenbergii KMM 6017.</title>
        <authorList>
            <person name="Selvaratnam C."/>
            <person name="Thevarajoo S."/>
            <person name="Goh K.M."/>
            <person name="Ee R."/>
            <person name="Chan K.-G."/>
            <person name="Chong C.S."/>
        </authorList>
    </citation>
    <scope>NUCLEOTIDE SEQUENCE [LARGE SCALE GENOMIC DNA]</scope>
    <source>
        <strain evidence="11">KMM 6017</strain>
    </source>
</reference>
<accession>A0A150XC00</accession>
<dbReference type="InterPro" id="IPR029055">
    <property type="entry name" value="Ntn_hydrolases_N"/>
</dbReference>
<dbReference type="CDD" id="cd01991">
    <property type="entry name" value="Asn_synthase_B_C"/>
    <property type="match status" value="1"/>
</dbReference>
<evidence type="ECO:0000313" key="12">
    <source>
        <dbReference type="Proteomes" id="UP000075583"/>
    </source>
</evidence>
<protein>
    <recommendedName>
        <fullName evidence="3">asparagine synthase (glutamine-hydrolyzing)</fullName>
        <ecNumber evidence="3">6.3.5.4</ecNumber>
    </recommendedName>
</protein>
<dbReference type="OrthoDB" id="9763290at2"/>
<sequence>MCGIVGYCSLKQFYTTELSNALDVIDYRGPDGRGAFESNDHQVHLGLGHVRLSIIDLSKESDQPMWTTDGQYCIVFNGEIYNYQQLRDKYLQGVEFRTSSDTEVLLHLYIKQGESFLDEVLGMFSICIYSKVDGSLFIARDQLGIKPLYYAFDGEQLFFSSEIKSIGQFDPKLTKIDKDCLYEFLLNGFLYEPDTGFKHIKKLPPGHWIKLDKNMQFELQRYWIPTAHGQADQNINWAKEIESSIKSHLVSDVPVGLFFSGGVDSTVLLKFVENVKPLLFKAEPDEVKQAGMSSDVNYARMIGKHWNIELDEVESKESIKSTEDFLEKVESLAHMTEEPIADFTFIASLDLSKRAKQRGYKVMLSGMGADEIFAGYPRYNLVKHQKFFGLLNKLLPLPLLRLSKKFEKKAERFKTFFRYNELALSYTSTIGYFSPEETSRMLGRDGIKSYKAKLNQILALFPSGISDMKKVMCLDLYGFLSHNFLVADKSSMLCSIEMRVPLATHQLFEKVLSIDDNDLMDHKRSKKILKALLADSLDNDIIERRKAGFNPPLDGYIRRLGSVKLGEVFDSNGLYQYLERPFIEQIISDHFDKNVNNTYKLYQLLYLSYWLKAKKE</sequence>
<keyword evidence="8" id="KW-0061">Asparagine biosynthesis</keyword>
<keyword evidence="12" id="KW-1185">Reference proteome</keyword>
<organism evidence="11 12">
    <name type="scientific">Roseivirga ehrenbergii (strain DSM 102268 / JCM 13514 / KCTC 12282 / NCIMB 14502 / KMM 6017)</name>
    <dbReference type="NCBI Taxonomy" id="279360"/>
    <lineage>
        <taxon>Bacteria</taxon>
        <taxon>Pseudomonadati</taxon>
        <taxon>Bacteroidota</taxon>
        <taxon>Cytophagia</taxon>
        <taxon>Cytophagales</taxon>
        <taxon>Roseivirgaceae</taxon>
        <taxon>Roseivirga</taxon>
    </lineage>
</organism>
<evidence type="ECO:0000256" key="8">
    <source>
        <dbReference type="PIRSR" id="PIRSR001589-1"/>
    </source>
</evidence>
<gene>
    <name evidence="11" type="ORF">MB14_03085</name>
</gene>
<dbReference type="Pfam" id="PF13537">
    <property type="entry name" value="GATase_7"/>
    <property type="match status" value="1"/>
</dbReference>
<dbReference type="InterPro" id="IPR017932">
    <property type="entry name" value="GATase_2_dom"/>
</dbReference>
<dbReference type="RefSeq" id="WP_062591325.1">
    <property type="nucleotide sequence ID" value="NZ_LQZQ01000023.1"/>
</dbReference>
<dbReference type="InterPro" id="IPR001962">
    <property type="entry name" value="Asn_synthase"/>
</dbReference>
<comment type="caution">
    <text evidence="11">The sequence shown here is derived from an EMBL/GenBank/DDBJ whole genome shotgun (WGS) entry which is preliminary data.</text>
</comment>
<evidence type="ECO:0000256" key="3">
    <source>
        <dbReference type="ARBA" id="ARBA00012737"/>
    </source>
</evidence>
<feature type="binding site" evidence="9">
    <location>
        <position position="287"/>
    </location>
    <ligand>
        <name>ATP</name>
        <dbReference type="ChEBI" id="CHEBI:30616"/>
    </ligand>
</feature>
<dbReference type="PANTHER" id="PTHR43284">
    <property type="entry name" value="ASPARAGINE SYNTHETASE (GLUTAMINE-HYDROLYZING)"/>
    <property type="match status" value="1"/>
</dbReference>
<name>A0A150XC00_ROSEK</name>
<dbReference type="EMBL" id="LQZQ01000023">
    <property type="protein sequence ID" value="KYG76247.1"/>
    <property type="molecule type" value="Genomic_DNA"/>
</dbReference>
<dbReference type="PANTHER" id="PTHR43284:SF1">
    <property type="entry name" value="ASPARAGINE SYNTHETASE"/>
    <property type="match status" value="1"/>
</dbReference>
<keyword evidence="5 9" id="KW-0067">ATP-binding</keyword>
<comment type="similarity">
    <text evidence="2">Belongs to the asparagine synthetase family.</text>
</comment>
<evidence type="ECO:0000256" key="7">
    <source>
        <dbReference type="ARBA" id="ARBA00048741"/>
    </source>
</evidence>
<dbReference type="NCBIfam" id="TIGR01536">
    <property type="entry name" value="asn_synth_AEB"/>
    <property type="match status" value="1"/>
</dbReference>
<dbReference type="PROSITE" id="PS51278">
    <property type="entry name" value="GATASE_TYPE_2"/>
    <property type="match status" value="1"/>
</dbReference>
<feature type="binding site" evidence="9">
    <location>
        <begin position="365"/>
        <end position="366"/>
    </location>
    <ligand>
        <name>ATP</name>
        <dbReference type="ChEBI" id="CHEBI:30616"/>
    </ligand>
</feature>
<dbReference type="AlphaFoldDB" id="A0A150XC00"/>
<dbReference type="SUPFAM" id="SSF52402">
    <property type="entry name" value="Adenine nucleotide alpha hydrolases-like"/>
    <property type="match status" value="1"/>
</dbReference>
<dbReference type="Gene3D" id="3.60.20.10">
    <property type="entry name" value="Glutamine Phosphoribosylpyrophosphate, subunit 1, domain 1"/>
    <property type="match status" value="1"/>
</dbReference>
<dbReference type="Gene3D" id="3.40.50.620">
    <property type="entry name" value="HUPs"/>
    <property type="match status" value="1"/>
</dbReference>
<dbReference type="InterPro" id="IPR014729">
    <property type="entry name" value="Rossmann-like_a/b/a_fold"/>
</dbReference>
<dbReference type="STRING" id="279360.MB14_03085"/>